<dbReference type="Pfam" id="PF20341">
    <property type="entry name" value="DUF6636"/>
    <property type="match status" value="1"/>
</dbReference>
<name>A0AAV2WI81_MYCNE</name>
<organism evidence="2 3">
    <name type="scientific">Mycolicibacterium neoaurum</name>
    <name type="common">Mycobacterium neoaurum</name>
    <dbReference type="NCBI Taxonomy" id="1795"/>
    <lineage>
        <taxon>Bacteria</taxon>
        <taxon>Bacillati</taxon>
        <taxon>Actinomycetota</taxon>
        <taxon>Actinomycetes</taxon>
        <taxon>Mycobacteriales</taxon>
        <taxon>Mycobacteriaceae</taxon>
        <taxon>Mycolicibacterium</taxon>
    </lineage>
</organism>
<evidence type="ECO:0000256" key="1">
    <source>
        <dbReference type="SAM" id="SignalP"/>
    </source>
</evidence>
<reference evidence="2" key="1">
    <citation type="submission" date="2014-05" db="EMBL/GenBank/DDBJ databases">
        <authorList>
            <person name="Urmite Genomes"/>
        </authorList>
    </citation>
    <scope>NUCLEOTIDE SEQUENCE</scope>
    <source>
        <strain evidence="2">DSM 44074</strain>
    </source>
</reference>
<dbReference type="EMBL" id="LK021338">
    <property type="protein sequence ID" value="CDQ43976.1"/>
    <property type="molecule type" value="Genomic_DNA"/>
</dbReference>
<reference evidence="2" key="2">
    <citation type="submission" date="2015-09" db="EMBL/GenBank/DDBJ databases">
        <title>Draft genome sequence of Mycobacterium neoaurum DSM 44074.</title>
        <authorList>
            <person name="Croce O."/>
            <person name="Robert C."/>
            <person name="Raoult D."/>
            <person name="Drancourt M."/>
        </authorList>
    </citation>
    <scope>NUCLEOTIDE SEQUENCE</scope>
    <source>
        <strain evidence="2">DSM 44074</strain>
    </source>
</reference>
<evidence type="ECO:0000313" key="3">
    <source>
        <dbReference type="Proteomes" id="UP000028864"/>
    </source>
</evidence>
<keyword evidence="1" id="KW-0732">Signal</keyword>
<dbReference type="InterPro" id="IPR046576">
    <property type="entry name" value="DUF6636"/>
</dbReference>
<dbReference type="RefSeq" id="WP_030135154.1">
    <property type="nucleotide sequence ID" value="NZ_LK021338.1"/>
</dbReference>
<sequence length="138" mass="14374">MTLRVAVALAFTGATTIVWAAPAVAQEPAHFRSPSGNVGCVLDVDYVRCDIAERDWAPPARPADCEFDYGQGLQMGVGEPATFVCAGDTTLGGADVLGYGQTITRGALSCTSTESAMSCREGDGGHGFSISCQVYQVF</sequence>
<accession>A0AAV2WI81</accession>
<gene>
    <name evidence="2" type="ORF">BN1047_01851</name>
</gene>
<dbReference type="AlphaFoldDB" id="A0AAV2WI81"/>
<feature type="signal peptide" evidence="1">
    <location>
        <begin position="1"/>
        <end position="20"/>
    </location>
</feature>
<feature type="chain" id="PRO_5043573335" evidence="1">
    <location>
        <begin position="21"/>
        <end position="138"/>
    </location>
</feature>
<dbReference type="Proteomes" id="UP000028864">
    <property type="component" value="Unassembled WGS sequence"/>
</dbReference>
<protein>
    <submittedName>
        <fullName evidence="2">Uncharacterized protein</fullName>
    </submittedName>
</protein>
<proteinExistence type="predicted"/>
<evidence type="ECO:0000313" key="2">
    <source>
        <dbReference type="EMBL" id="CDQ43976.1"/>
    </source>
</evidence>